<dbReference type="AlphaFoldDB" id="A0A923LCV4"/>
<sequence length="274" mass="30564">MNQYQLIALDMDGTLLNSKKQLSEGNRAALERAAAAGKQIALSTGRCRPELADYLAQIPGIRYLDCSSGALVYDLKEQKEICARRIQPELIEAFIRYALENDLMVHLLDQKSYVWSRQLHQMEYYGMGVYQSLFARICTPLDQILEDYLAYPFPVEKFNFYHPSLEARELTRKWIEQQQFPVTMAYSEISSLELTAAGVDKGSGLAKLCEHLGLSTEQSIAVGDADNDLPVLRAAGLSIAMGNAAEHVRKSADVCVSDCDHDGCAEAIDRYLLA</sequence>
<reference evidence="1" key="1">
    <citation type="submission" date="2020-08" db="EMBL/GenBank/DDBJ databases">
        <title>Genome public.</title>
        <authorList>
            <person name="Liu C."/>
            <person name="Sun Q."/>
        </authorList>
    </citation>
    <scope>NUCLEOTIDE SEQUENCE</scope>
    <source>
        <strain evidence="1">NSJ-68</strain>
    </source>
</reference>
<dbReference type="InterPro" id="IPR036412">
    <property type="entry name" value="HAD-like_sf"/>
</dbReference>
<dbReference type="PANTHER" id="PTHR10000">
    <property type="entry name" value="PHOSPHOSERINE PHOSPHATASE"/>
    <property type="match status" value="1"/>
</dbReference>
<dbReference type="Pfam" id="PF08282">
    <property type="entry name" value="Hydrolase_3"/>
    <property type="match status" value="1"/>
</dbReference>
<evidence type="ECO:0000313" key="1">
    <source>
        <dbReference type="EMBL" id="MBC5659840.1"/>
    </source>
</evidence>
<evidence type="ECO:0000313" key="2">
    <source>
        <dbReference type="Proteomes" id="UP000649345"/>
    </source>
</evidence>
<dbReference type="NCBIfam" id="TIGR00099">
    <property type="entry name" value="Cof-subfamily"/>
    <property type="match status" value="1"/>
</dbReference>
<keyword evidence="2" id="KW-1185">Reference proteome</keyword>
<dbReference type="EMBL" id="JACOOR010000004">
    <property type="protein sequence ID" value="MBC5659840.1"/>
    <property type="molecule type" value="Genomic_DNA"/>
</dbReference>
<comment type="caution">
    <text evidence="1">The sequence shown here is derived from an EMBL/GenBank/DDBJ whole genome shotgun (WGS) entry which is preliminary data.</text>
</comment>
<dbReference type="SUPFAM" id="SSF56784">
    <property type="entry name" value="HAD-like"/>
    <property type="match status" value="1"/>
</dbReference>
<dbReference type="RefSeq" id="WP_186872139.1">
    <property type="nucleotide sequence ID" value="NZ_JACOOR010000004.1"/>
</dbReference>
<dbReference type="Gene3D" id="3.30.1240.10">
    <property type="match status" value="1"/>
</dbReference>
<dbReference type="PANTHER" id="PTHR10000:SF8">
    <property type="entry name" value="HAD SUPERFAMILY HYDROLASE-LIKE, TYPE 3"/>
    <property type="match status" value="1"/>
</dbReference>
<dbReference type="InterPro" id="IPR006379">
    <property type="entry name" value="HAD-SF_hydro_IIB"/>
</dbReference>
<name>A0A923LCV4_9FIRM</name>
<organism evidence="1 2">
    <name type="scientific">Anaerosacchariphilus hominis</name>
    <dbReference type="NCBI Taxonomy" id="2763017"/>
    <lineage>
        <taxon>Bacteria</taxon>
        <taxon>Bacillati</taxon>
        <taxon>Bacillota</taxon>
        <taxon>Clostridia</taxon>
        <taxon>Lachnospirales</taxon>
        <taxon>Lachnospiraceae</taxon>
        <taxon>Anaerosacchariphilus</taxon>
    </lineage>
</organism>
<gene>
    <name evidence="1" type="ORF">H8S44_08660</name>
</gene>
<dbReference type="SFLD" id="SFLDS00003">
    <property type="entry name" value="Haloacid_Dehalogenase"/>
    <property type="match status" value="1"/>
</dbReference>
<dbReference type="PROSITE" id="PS01229">
    <property type="entry name" value="COF_2"/>
    <property type="match status" value="1"/>
</dbReference>
<dbReference type="InterPro" id="IPR000150">
    <property type="entry name" value="Cof"/>
</dbReference>
<dbReference type="SFLD" id="SFLDG01140">
    <property type="entry name" value="C2.B:_Phosphomannomutase_and_P"/>
    <property type="match status" value="1"/>
</dbReference>
<protein>
    <submittedName>
        <fullName evidence="1">Cof-type HAD-IIB family hydrolase</fullName>
    </submittedName>
</protein>
<proteinExistence type="predicted"/>
<keyword evidence="1" id="KW-0378">Hydrolase</keyword>
<dbReference type="GO" id="GO:0016791">
    <property type="term" value="F:phosphatase activity"/>
    <property type="evidence" value="ECO:0007669"/>
    <property type="project" value="UniProtKB-ARBA"/>
</dbReference>
<dbReference type="NCBIfam" id="TIGR01484">
    <property type="entry name" value="HAD-SF-IIB"/>
    <property type="match status" value="1"/>
</dbReference>
<dbReference type="InterPro" id="IPR023214">
    <property type="entry name" value="HAD_sf"/>
</dbReference>
<dbReference type="PROSITE" id="PS01228">
    <property type="entry name" value="COF_1"/>
    <property type="match status" value="1"/>
</dbReference>
<dbReference type="GO" id="GO:0000287">
    <property type="term" value="F:magnesium ion binding"/>
    <property type="evidence" value="ECO:0007669"/>
    <property type="project" value="TreeGrafter"/>
</dbReference>
<dbReference type="Proteomes" id="UP000649345">
    <property type="component" value="Unassembled WGS sequence"/>
</dbReference>
<accession>A0A923LCV4</accession>
<dbReference type="GO" id="GO:0005829">
    <property type="term" value="C:cytosol"/>
    <property type="evidence" value="ECO:0007669"/>
    <property type="project" value="TreeGrafter"/>
</dbReference>
<dbReference type="Gene3D" id="3.40.50.1000">
    <property type="entry name" value="HAD superfamily/HAD-like"/>
    <property type="match status" value="1"/>
</dbReference>